<evidence type="ECO:0000256" key="1">
    <source>
        <dbReference type="ARBA" id="ARBA00023015"/>
    </source>
</evidence>
<evidence type="ECO:0000313" key="7">
    <source>
        <dbReference type="Proteomes" id="UP001597508"/>
    </source>
</evidence>
<reference evidence="7" key="1">
    <citation type="journal article" date="2019" name="Int. J. Syst. Evol. Microbiol.">
        <title>The Global Catalogue of Microorganisms (GCM) 10K type strain sequencing project: providing services to taxonomists for standard genome sequencing and annotation.</title>
        <authorList>
            <consortium name="The Broad Institute Genomics Platform"/>
            <consortium name="The Broad Institute Genome Sequencing Center for Infectious Disease"/>
            <person name="Wu L."/>
            <person name="Ma J."/>
        </authorList>
    </citation>
    <scope>NUCLEOTIDE SEQUENCE [LARGE SCALE GENOMIC DNA]</scope>
    <source>
        <strain evidence="7">KCTC 52127</strain>
    </source>
</reference>
<dbReference type="InterPro" id="IPR018062">
    <property type="entry name" value="HTH_AraC-typ_CS"/>
</dbReference>
<protein>
    <submittedName>
        <fullName evidence="6">Helix-turn-helix domain-containing protein</fullName>
    </submittedName>
</protein>
<dbReference type="RefSeq" id="WP_379665197.1">
    <property type="nucleotide sequence ID" value="NZ_JBHULH010000001.1"/>
</dbReference>
<dbReference type="EMBL" id="JBHULH010000001">
    <property type="protein sequence ID" value="MFD2566490.1"/>
    <property type="molecule type" value="Genomic_DNA"/>
</dbReference>
<dbReference type="Gene3D" id="1.10.10.60">
    <property type="entry name" value="Homeodomain-like"/>
    <property type="match status" value="1"/>
</dbReference>
<dbReference type="PANTHER" id="PTHR43280:SF29">
    <property type="entry name" value="ARAC-FAMILY TRANSCRIPTIONAL REGULATOR"/>
    <property type="match status" value="1"/>
</dbReference>
<dbReference type="InterPro" id="IPR009057">
    <property type="entry name" value="Homeodomain-like_sf"/>
</dbReference>
<evidence type="ECO:0000256" key="4">
    <source>
        <dbReference type="SAM" id="Phobius"/>
    </source>
</evidence>
<proteinExistence type="predicted"/>
<name>A0ABW5LNY2_9FLAO</name>
<feature type="transmembrane region" description="Helical" evidence="4">
    <location>
        <begin position="32"/>
        <end position="52"/>
    </location>
</feature>
<dbReference type="SMART" id="SM00342">
    <property type="entry name" value="HTH_ARAC"/>
    <property type="match status" value="1"/>
</dbReference>
<evidence type="ECO:0000256" key="3">
    <source>
        <dbReference type="ARBA" id="ARBA00023163"/>
    </source>
</evidence>
<keyword evidence="4" id="KW-0812">Transmembrane</keyword>
<dbReference type="SUPFAM" id="SSF46689">
    <property type="entry name" value="Homeodomain-like"/>
    <property type="match status" value="1"/>
</dbReference>
<keyword evidence="4" id="KW-1133">Transmembrane helix</keyword>
<dbReference type="Pfam" id="PF12833">
    <property type="entry name" value="HTH_18"/>
    <property type="match status" value="1"/>
</dbReference>
<dbReference type="PROSITE" id="PS00041">
    <property type="entry name" value="HTH_ARAC_FAMILY_1"/>
    <property type="match status" value="1"/>
</dbReference>
<keyword evidence="3" id="KW-0804">Transcription</keyword>
<dbReference type="PANTHER" id="PTHR43280">
    <property type="entry name" value="ARAC-FAMILY TRANSCRIPTIONAL REGULATOR"/>
    <property type="match status" value="1"/>
</dbReference>
<feature type="transmembrane region" description="Helical" evidence="4">
    <location>
        <begin position="64"/>
        <end position="83"/>
    </location>
</feature>
<evidence type="ECO:0000259" key="5">
    <source>
        <dbReference type="PROSITE" id="PS01124"/>
    </source>
</evidence>
<sequence>MELTKMLFYFSGIQGVILSLILLLSKKHRKRANTFLAVFLLLFSMNTLRNHFSDYYFETVQSYPIIYMTTWSFYSFFGPFFYLYIKSLTGNSIHLVSTLKKHFILPLSYFAFLFYAGVRGITTEEQVSSDSIEYYIYTLFSILVIIQLLIYLILALKIIWNYHKVLRDQFSNIDKLKLNWLFQFTSGLLIIYLLWMILMGGDILAFKKYLSDSFVNIFRTASAIYVYWVGYYALLKPEVFTEENRPNLKTPPSNTHVDQEEIEAYKVKLIKLLEEDKLYLNSSLTLSQLAKKLKTNSKTASQVINIGFQKTFYDLINSYRIEEVKRNLLDPNFRNYTLEAIAFNSGFKSSTTFNRLFKAHTNQTPNQYRNTHLK</sequence>
<feature type="transmembrane region" description="Helical" evidence="4">
    <location>
        <begin position="6"/>
        <end position="25"/>
    </location>
</feature>
<feature type="transmembrane region" description="Helical" evidence="4">
    <location>
        <begin position="134"/>
        <end position="159"/>
    </location>
</feature>
<feature type="transmembrane region" description="Helical" evidence="4">
    <location>
        <begin position="217"/>
        <end position="235"/>
    </location>
</feature>
<accession>A0ABW5LNY2</accession>
<keyword evidence="1" id="KW-0805">Transcription regulation</keyword>
<evidence type="ECO:0000313" key="6">
    <source>
        <dbReference type="EMBL" id="MFD2566490.1"/>
    </source>
</evidence>
<feature type="domain" description="HTH araC/xylS-type" evidence="5">
    <location>
        <begin position="267"/>
        <end position="371"/>
    </location>
</feature>
<comment type="caution">
    <text evidence="6">The sequence shown here is derived from an EMBL/GenBank/DDBJ whole genome shotgun (WGS) entry which is preliminary data.</text>
</comment>
<keyword evidence="4" id="KW-0472">Membrane</keyword>
<dbReference type="Proteomes" id="UP001597508">
    <property type="component" value="Unassembled WGS sequence"/>
</dbReference>
<feature type="transmembrane region" description="Helical" evidence="4">
    <location>
        <begin position="180"/>
        <end position="197"/>
    </location>
</feature>
<keyword evidence="2" id="KW-0238">DNA-binding</keyword>
<organism evidence="6 7">
    <name type="scientific">Pseudotenacibaculum haliotis</name>
    <dbReference type="NCBI Taxonomy" id="1862138"/>
    <lineage>
        <taxon>Bacteria</taxon>
        <taxon>Pseudomonadati</taxon>
        <taxon>Bacteroidota</taxon>
        <taxon>Flavobacteriia</taxon>
        <taxon>Flavobacteriales</taxon>
        <taxon>Flavobacteriaceae</taxon>
        <taxon>Pseudotenacibaculum</taxon>
    </lineage>
</organism>
<evidence type="ECO:0000256" key="2">
    <source>
        <dbReference type="ARBA" id="ARBA00023125"/>
    </source>
</evidence>
<dbReference type="InterPro" id="IPR018060">
    <property type="entry name" value="HTH_AraC"/>
</dbReference>
<dbReference type="PROSITE" id="PS01124">
    <property type="entry name" value="HTH_ARAC_FAMILY_2"/>
    <property type="match status" value="1"/>
</dbReference>
<feature type="transmembrane region" description="Helical" evidence="4">
    <location>
        <begin position="103"/>
        <end position="122"/>
    </location>
</feature>
<keyword evidence="7" id="KW-1185">Reference proteome</keyword>
<gene>
    <name evidence="6" type="ORF">ACFSRZ_03845</name>
</gene>